<name>A0A059FYN2_9PROT</name>
<dbReference type="Pfam" id="PF00043">
    <property type="entry name" value="GST_C"/>
    <property type="match status" value="1"/>
</dbReference>
<dbReference type="PROSITE" id="PS50404">
    <property type="entry name" value="GST_NTER"/>
    <property type="match status" value="1"/>
</dbReference>
<keyword evidence="3" id="KW-0808">Transferase</keyword>
<reference evidence="3 4" key="1">
    <citation type="submission" date="2013-04" db="EMBL/GenBank/DDBJ databases">
        <title>Hyphomonas hirschiana VP5 Genome Sequencing.</title>
        <authorList>
            <person name="Lai Q."/>
            <person name="Shao Z."/>
        </authorList>
    </citation>
    <scope>NUCLEOTIDE SEQUENCE [LARGE SCALE GENOMIC DNA]</scope>
    <source>
        <strain evidence="3 4">VP5</strain>
    </source>
</reference>
<dbReference type="CDD" id="cd03046">
    <property type="entry name" value="GST_N_GTT1_like"/>
    <property type="match status" value="1"/>
</dbReference>
<dbReference type="InterPro" id="IPR004046">
    <property type="entry name" value="GST_C"/>
</dbReference>
<dbReference type="OrthoDB" id="9782992at2"/>
<evidence type="ECO:0000313" key="4">
    <source>
        <dbReference type="Proteomes" id="UP000025061"/>
    </source>
</evidence>
<keyword evidence="4" id="KW-1185">Reference proteome</keyword>
<comment type="similarity">
    <text evidence="1">Belongs to the GST superfamily.</text>
</comment>
<evidence type="ECO:0000259" key="2">
    <source>
        <dbReference type="PROSITE" id="PS50404"/>
    </source>
</evidence>
<dbReference type="Gene3D" id="1.20.1050.10">
    <property type="match status" value="1"/>
</dbReference>
<dbReference type="CDD" id="cd03207">
    <property type="entry name" value="GST_C_8"/>
    <property type="match status" value="1"/>
</dbReference>
<sequence length="203" mass="22767">MLTLYHSPHSRSTRIIGLLHAMGILDRVKVRIVSVARNDGTGGPDPLNPHPEGKVPVLVHDGVEIWESSAIMLYLTDLFPASEFGVPQGDCQRGRFLSWLSWYGGVMEPVIVFNHMGLEDPILHATFRGMPEIIARLHKALEQGPWLMGDRLTAADLLIASPFLWFKDATPDDPLIRDWVDRVANLPWQGAVMDYETWHMAPA</sequence>
<dbReference type="SFLD" id="SFLDS00019">
    <property type="entry name" value="Glutathione_Transferase_(cytos"/>
    <property type="match status" value="1"/>
</dbReference>
<dbReference type="InterPro" id="IPR036282">
    <property type="entry name" value="Glutathione-S-Trfase_C_sf"/>
</dbReference>
<dbReference type="PATRIC" id="fig|1280951.3.peg.730"/>
<protein>
    <submittedName>
        <fullName evidence="3">Glutathione S-transferase</fullName>
    </submittedName>
</protein>
<dbReference type="InterPro" id="IPR040079">
    <property type="entry name" value="Glutathione_S-Trfase"/>
</dbReference>
<comment type="caution">
    <text evidence="3">The sequence shown here is derived from an EMBL/GenBank/DDBJ whole genome shotgun (WGS) entry which is preliminary data.</text>
</comment>
<dbReference type="Proteomes" id="UP000025061">
    <property type="component" value="Unassembled WGS sequence"/>
</dbReference>
<organism evidence="3 4">
    <name type="scientific">Hyphomonas hirschiana VP5</name>
    <dbReference type="NCBI Taxonomy" id="1280951"/>
    <lineage>
        <taxon>Bacteria</taxon>
        <taxon>Pseudomonadati</taxon>
        <taxon>Pseudomonadota</taxon>
        <taxon>Alphaproteobacteria</taxon>
        <taxon>Hyphomonadales</taxon>
        <taxon>Hyphomonadaceae</taxon>
        <taxon>Hyphomonas</taxon>
    </lineage>
</organism>
<dbReference type="AlphaFoldDB" id="A0A059FYN2"/>
<proteinExistence type="inferred from homology"/>
<feature type="domain" description="GST N-terminal" evidence="2">
    <location>
        <begin position="1"/>
        <end position="83"/>
    </location>
</feature>
<dbReference type="Gene3D" id="3.40.30.10">
    <property type="entry name" value="Glutaredoxin"/>
    <property type="match status" value="1"/>
</dbReference>
<dbReference type="SUPFAM" id="SSF47616">
    <property type="entry name" value="GST C-terminal domain-like"/>
    <property type="match status" value="1"/>
</dbReference>
<dbReference type="SUPFAM" id="SSF52833">
    <property type="entry name" value="Thioredoxin-like"/>
    <property type="match status" value="1"/>
</dbReference>
<dbReference type="EMBL" id="ARYI01000002">
    <property type="protein sequence ID" value="KCZ95823.1"/>
    <property type="molecule type" value="Genomic_DNA"/>
</dbReference>
<dbReference type="Pfam" id="PF02798">
    <property type="entry name" value="GST_N"/>
    <property type="match status" value="1"/>
</dbReference>
<dbReference type="GO" id="GO:0016740">
    <property type="term" value="F:transferase activity"/>
    <property type="evidence" value="ECO:0007669"/>
    <property type="project" value="UniProtKB-KW"/>
</dbReference>
<dbReference type="RefSeq" id="WP_011646241.1">
    <property type="nucleotide sequence ID" value="NZ_ARYI01000002.1"/>
</dbReference>
<evidence type="ECO:0000313" key="3">
    <source>
        <dbReference type="EMBL" id="KCZ95823.1"/>
    </source>
</evidence>
<dbReference type="InterPro" id="IPR004045">
    <property type="entry name" value="Glutathione_S-Trfase_N"/>
</dbReference>
<dbReference type="InterPro" id="IPR036249">
    <property type="entry name" value="Thioredoxin-like_sf"/>
</dbReference>
<accession>A0A059FYN2</accession>
<gene>
    <name evidence="3" type="ORF">HHI_03592</name>
</gene>
<evidence type="ECO:0000256" key="1">
    <source>
        <dbReference type="RuleBase" id="RU003494"/>
    </source>
</evidence>
<dbReference type="PANTHER" id="PTHR44051">
    <property type="entry name" value="GLUTATHIONE S-TRANSFERASE-RELATED"/>
    <property type="match status" value="1"/>
</dbReference>
<dbReference type="PANTHER" id="PTHR44051:SF8">
    <property type="entry name" value="GLUTATHIONE S-TRANSFERASE GSTA"/>
    <property type="match status" value="1"/>
</dbReference>